<comment type="caution">
    <text evidence="6">The sequence shown here is derived from an EMBL/GenBank/DDBJ whole genome shotgun (WGS) entry which is preliminary data.</text>
</comment>
<gene>
    <name evidence="6" type="ORF">NHX12_033810</name>
</gene>
<dbReference type="OrthoDB" id="10261302at2759"/>
<dbReference type="EMBL" id="JANIIK010000048">
    <property type="protein sequence ID" value="KAJ3599856.1"/>
    <property type="molecule type" value="Genomic_DNA"/>
</dbReference>
<dbReference type="GO" id="GO:0032420">
    <property type="term" value="C:stereocilium"/>
    <property type="evidence" value="ECO:0007669"/>
    <property type="project" value="UniProtKB-SubCell"/>
</dbReference>
<dbReference type="GO" id="GO:0007605">
    <property type="term" value="P:sensory perception of sound"/>
    <property type="evidence" value="ECO:0007669"/>
    <property type="project" value="UniProtKB-KW"/>
</dbReference>
<feature type="repeat" description="ANK" evidence="5">
    <location>
        <begin position="297"/>
        <end position="329"/>
    </location>
</feature>
<feature type="repeat" description="ANK" evidence="5">
    <location>
        <begin position="128"/>
        <end position="152"/>
    </location>
</feature>
<dbReference type="PROSITE" id="PS50088">
    <property type="entry name" value="ANK_REPEAT"/>
    <property type="match status" value="4"/>
</dbReference>
<feature type="repeat" description="ANK" evidence="5">
    <location>
        <begin position="265"/>
        <end position="292"/>
    </location>
</feature>
<dbReference type="InterPro" id="IPR036770">
    <property type="entry name" value="Ankyrin_rpt-contain_sf"/>
</dbReference>
<dbReference type="Pfam" id="PF12796">
    <property type="entry name" value="Ank_2"/>
    <property type="match status" value="4"/>
</dbReference>
<dbReference type="InterPro" id="IPR052420">
    <property type="entry name" value="Espin/Espin-like"/>
</dbReference>
<dbReference type="GO" id="GO:0051017">
    <property type="term" value="P:actin filament bundle assembly"/>
    <property type="evidence" value="ECO:0007669"/>
    <property type="project" value="TreeGrafter"/>
</dbReference>
<evidence type="ECO:0000313" key="7">
    <source>
        <dbReference type="Proteomes" id="UP001148018"/>
    </source>
</evidence>
<dbReference type="SMART" id="SM00248">
    <property type="entry name" value="ANK"/>
    <property type="match status" value="9"/>
</dbReference>
<proteinExistence type="predicted"/>
<dbReference type="Pfam" id="PF00023">
    <property type="entry name" value="Ank"/>
    <property type="match status" value="1"/>
</dbReference>
<dbReference type="PROSITE" id="PS50297">
    <property type="entry name" value="ANK_REP_REGION"/>
    <property type="match status" value="4"/>
</dbReference>
<accession>A0A9Q0E439</accession>
<dbReference type="PANTHER" id="PTHR24153:SF0">
    <property type="entry name" value="ESPIN-LIKE PROTEIN"/>
    <property type="match status" value="1"/>
</dbReference>
<evidence type="ECO:0000256" key="4">
    <source>
        <dbReference type="ARBA" id="ARBA00023043"/>
    </source>
</evidence>
<evidence type="ECO:0000313" key="6">
    <source>
        <dbReference type="EMBL" id="KAJ3599856.1"/>
    </source>
</evidence>
<evidence type="ECO:0008006" key="8">
    <source>
        <dbReference type="Google" id="ProtNLM"/>
    </source>
</evidence>
<evidence type="ECO:0000256" key="1">
    <source>
        <dbReference type="ARBA" id="ARBA00004645"/>
    </source>
</evidence>
<dbReference type="Gene3D" id="1.25.40.20">
    <property type="entry name" value="Ankyrin repeat-containing domain"/>
    <property type="match status" value="3"/>
</dbReference>
<evidence type="ECO:0000256" key="5">
    <source>
        <dbReference type="PROSITE-ProRule" id="PRU00023"/>
    </source>
</evidence>
<dbReference type="GO" id="GO:0005737">
    <property type="term" value="C:cytoplasm"/>
    <property type="evidence" value="ECO:0007669"/>
    <property type="project" value="TreeGrafter"/>
</dbReference>
<keyword evidence="3" id="KW-1009">Hearing</keyword>
<reference evidence="6" key="1">
    <citation type="submission" date="2022-07" db="EMBL/GenBank/DDBJ databases">
        <title>Chromosome-level genome of Muraenolepis orangiensis.</title>
        <authorList>
            <person name="Kim J."/>
        </authorList>
    </citation>
    <scope>NUCLEOTIDE SEQUENCE</scope>
    <source>
        <strain evidence="6">KU_S4_2022</strain>
        <tissue evidence="6">Muscle</tissue>
    </source>
</reference>
<dbReference type="SUPFAM" id="SSF48403">
    <property type="entry name" value="Ankyrin repeat"/>
    <property type="match status" value="2"/>
</dbReference>
<comment type="subcellular location">
    <subcellularLocation>
        <location evidence="1">Cell projection</location>
        <location evidence="1">Stereocilium</location>
    </subcellularLocation>
</comment>
<dbReference type="AlphaFoldDB" id="A0A9Q0E439"/>
<organism evidence="6 7">
    <name type="scientific">Muraenolepis orangiensis</name>
    <name type="common">Patagonian moray cod</name>
    <dbReference type="NCBI Taxonomy" id="630683"/>
    <lineage>
        <taxon>Eukaryota</taxon>
        <taxon>Metazoa</taxon>
        <taxon>Chordata</taxon>
        <taxon>Craniata</taxon>
        <taxon>Vertebrata</taxon>
        <taxon>Euteleostomi</taxon>
        <taxon>Actinopterygii</taxon>
        <taxon>Neopterygii</taxon>
        <taxon>Teleostei</taxon>
        <taxon>Neoteleostei</taxon>
        <taxon>Acanthomorphata</taxon>
        <taxon>Zeiogadaria</taxon>
        <taxon>Gadariae</taxon>
        <taxon>Gadiformes</taxon>
        <taxon>Muraenolepidoidei</taxon>
        <taxon>Muraenolepididae</taxon>
        <taxon>Muraenolepis</taxon>
    </lineage>
</organism>
<dbReference type="Proteomes" id="UP001148018">
    <property type="component" value="Unassembled WGS sequence"/>
</dbReference>
<name>A0A9Q0E439_9TELE</name>
<sequence length="372" mass="39622">MVLHRAIHAARVGDLAALRELAAAGHLSPGVSDAQGAGLAHHAARCGRLDCLRILATELGVAAAAERALNRATPAHDAAATGHLRELRWLVEYGGCDLEVRLRLTPPEGEGRGAGPTLYFSTGAQDASGATPLHLATRFGCVAVVEWLLEAGGHRLSDLETNCGAVAAHYAAAKGDLVCLKLLLRHAPGCVNHQTRLGATPLYLACQEGHMSVMEYLVKGGGASTHLRAHDGMSILHAATHTGHHALVVWLATFTDLSLSCQDREGATALHFAASRGHRRILETLLHMGSKVTRDYWGGTPLHDAAENGELECCKVLLASQSDCLERDVDGFTAADLAEYNGHSDCARYLRNLRANVRDTSRPDPHAHTFTS</sequence>
<protein>
    <recommendedName>
        <fullName evidence="8">Espin</fullName>
    </recommendedName>
</protein>
<dbReference type="GO" id="GO:0051015">
    <property type="term" value="F:actin filament binding"/>
    <property type="evidence" value="ECO:0007669"/>
    <property type="project" value="TreeGrafter"/>
</dbReference>
<keyword evidence="7" id="KW-1185">Reference proteome</keyword>
<evidence type="ECO:0000256" key="2">
    <source>
        <dbReference type="ARBA" id="ARBA00022737"/>
    </source>
</evidence>
<feature type="repeat" description="ANK" evidence="5">
    <location>
        <begin position="197"/>
        <end position="221"/>
    </location>
</feature>
<keyword evidence="2" id="KW-0677">Repeat</keyword>
<keyword evidence="4 5" id="KW-0040">ANK repeat</keyword>
<dbReference type="PANTHER" id="PTHR24153">
    <property type="entry name" value="ESPIN"/>
    <property type="match status" value="1"/>
</dbReference>
<evidence type="ECO:0000256" key="3">
    <source>
        <dbReference type="ARBA" id="ARBA00022740"/>
    </source>
</evidence>
<dbReference type="InterPro" id="IPR002110">
    <property type="entry name" value="Ankyrin_rpt"/>
</dbReference>